<feature type="transmembrane region" description="Helical" evidence="1">
    <location>
        <begin position="102"/>
        <end position="123"/>
    </location>
</feature>
<evidence type="ECO:0000256" key="1">
    <source>
        <dbReference type="SAM" id="Phobius"/>
    </source>
</evidence>
<feature type="transmembrane region" description="Helical" evidence="1">
    <location>
        <begin position="280"/>
        <end position="297"/>
    </location>
</feature>
<evidence type="ECO:0000313" key="2">
    <source>
        <dbReference type="EMBL" id="OPA80615.1"/>
    </source>
</evidence>
<dbReference type="GO" id="GO:0016020">
    <property type="term" value="C:membrane"/>
    <property type="evidence" value="ECO:0007669"/>
    <property type="project" value="InterPro"/>
</dbReference>
<dbReference type="InterPro" id="IPR010288">
    <property type="entry name" value="EcsB_ABC"/>
</dbReference>
<proteinExistence type="predicted"/>
<feature type="transmembrane region" description="Helical" evidence="1">
    <location>
        <begin position="303"/>
        <end position="322"/>
    </location>
</feature>
<feature type="transmembrane region" description="Helical" evidence="1">
    <location>
        <begin position="190"/>
        <end position="207"/>
    </location>
</feature>
<dbReference type="Proteomes" id="UP000190188">
    <property type="component" value="Unassembled WGS sequence"/>
</dbReference>
<feature type="transmembrane region" description="Helical" evidence="1">
    <location>
        <begin position="21"/>
        <end position="48"/>
    </location>
</feature>
<sequence>MDLQQLWKHRKDAFWQEVFPYFRYVGQSGFLLLLGFLIIGGAAGYIGFLDRIPENYPIRVVSLVVLTPFVIYSSIRTFLKSADIVYLLRVEPRMQEYFRRSFRYSIVPQAIFLSVAYCILWLLYVRADPDPKSFLLLWAVLLILKVCNSYGSWQERRMSMPFARWAYRFVRFALSILLIAVWLWQPMWKAFLFSVILILTYGIALRFPPKHKVPWDTLIALERDQRGRFMIFLNWFVDVPSMPQKVYKRTWLNAFSKKMPWQQQSAYFYLYTKTLLRSDVLGMVMRLLAIGMLVMYWLRDSSWAALVYAFILLVLGTQLAAIRRFHWYSFWASIYPIPFRSRKQAIVKLARRVHLITAVLLWLPMVLGTGAWSIRIVLLLGGVLFAYLFQWIWSRKKWMEHEDDED</sequence>
<feature type="transmembrane region" description="Helical" evidence="1">
    <location>
        <begin position="165"/>
        <end position="184"/>
    </location>
</feature>
<evidence type="ECO:0008006" key="4">
    <source>
        <dbReference type="Google" id="ProtNLM"/>
    </source>
</evidence>
<feature type="transmembrane region" description="Helical" evidence="1">
    <location>
        <begin position="60"/>
        <end position="79"/>
    </location>
</feature>
<feature type="transmembrane region" description="Helical" evidence="1">
    <location>
        <begin position="349"/>
        <end position="367"/>
    </location>
</feature>
<keyword evidence="1" id="KW-1133">Transmembrane helix</keyword>
<gene>
    <name evidence="2" type="ORF">BVG16_05030</name>
</gene>
<dbReference type="Pfam" id="PF05975">
    <property type="entry name" value="EcsB"/>
    <property type="match status" value="1"/>
</dbReference>
<protein>
    <recommendedName>
        <fullName evidence="4">ABC transporter permease</fullName>
    </recommendedName>
</protein>
<keyword evidence="1" id="KW-0812">Transmembrane</keyword>
<name>A0A1T2XLC5_9BACL</name>
<keyword evidence="1" id="KW-0472">Membrane</keyword>
<dbReference type="AlphaFoldDB" id="A0A1T2XLC5"/>
<evidence type="ECO:0000313" key="3">
    <source>
        <dbReference type="Proteomes" id="UP000190188"/>
    </source>
</evidence>
<reference evidence="2 3" key="1">
    <citation type="submission" date="2017-01" db="EMBL/GenBank/DDBJ databases">
        <title>Genome analysis of Paenibacillus selenitrireducens ES3-24.</title>
        <authorList>
            <person name="Xu D."/>
            <person name="Yao R."/>
            <person name="Zheng S."/>
        </authorList>
    </citation>
    <scope>NUCLEOTIDE SEQUENCE [LARGE SCALE GENOMIC DNA]</scope>
    <source>
        <strain evidence="2 3">ES3-24</strain>
    </source>
</reference>
<keyword evidence="3" id="KW-1185">Reference proteome</keyword>
<accession>A0A1T2XLC5</accession>
<dbReference type="EMBL" id="MSZX01000002">
    <property type="protein sequence ID" value="OPA80615.1"/>
    <property type="molecule type" value="Genomic_DNA"/>
</dbReference>
<comment type="caution">
    <text evidence="2">The sequence shown here is derived from an EMBL/GenBank/DDBJ whole genome shotgun (WGS) entry which is preliminary data.</text>
</comment>
<feature type="transmembrane region" description="Helical" evidence="1">
    <location>
        <begin position="135"/>
        <end position="153"/>
    </location>
</feature>
<dbReference type="PIRSF" id="PIRSF037259">
    <property type="entry name" value="EcsB_ABC"/>
    <property type="match status" value="1"/>
</dbReference>
<organism evidence="2 3">
    <name type="scientific">Paenibacillus selenitireducens</name>
    <dbReference type="NCBI Taxonomy" id="1324314"/>
    <lineage>
        <taxon>Bacteria</taxon>
        <taxon>Bacillati</taxon>
        <taxon>Bacillota</taxon>
        <taxon>Bacilli</taxon>
        <taxon>Bacillales</taxon>
        <taxon>Paenibacillaceae</taxon>
        <taxon>Paenibacillus</taxon>
    </lineage>
</organism>
<dbReference type="STRING" id="1324314.BVG16_05030"/>
<feature type="transmembrane region" description="Helical" evidence="1">
    <location>
        <begin position="373"/>
        <end position="393"/>
    </location>
</feature>